<reference evidence="4" key="1">
    <citation type="submission" date="2020-07" db="EMBL/GenBank/DDBJ databases">
        <title>Draft Genome Sequence of a Deep-Sea Yeast, Naganishia (Cryptococcus) liquefaciens strain N6.</title>
        <authorList>
            <person name="Han Y.W."/>
            <person name="Kajitani R."/>
            <person name="Morimoto H."/>
            <person name="Parhat M."/>
            <person name="Tsubouchi H."/>
            <person name="Bakenova O."/>
            <person name="Ogata M."/>
            <person name="Argunhan B."/>
            <person name="Aoki R."/>
            <person name="Kajiwara S."/>
            <person name="Itoh T."/>
            <person name="Iwasaki H."/>
        </authorList>
    </citation>
    <scope>NUCLEOTIDE SEQUENCE</scope>
    <source>
        <strain evidence="4">N6</strain>
    </source>
</reference>
<feature type="compositionally biased region" description="Acidic residues" evidence="1">
    <location>
        <begin position="168"/>
        <end position="179"/>
    </location>
</feature>
<feature type="compositionally biased region" description="Low complexity" evidence="1">
    <location>
        <begin position="85"/>
        <end position="113"/>
    </location>
</feature>
<evidence type="ECO:0000256" key="1">
    <source>
        <dbReference type="SAM" id="MobiDB-lite"/>
    </source>
</evidence>
<keyword evidence="2" id="KW-0472">Membrane</keyword>
<feature type="transmembrane region" description="Helical" evidence="2">
    <location>
        <begin position="123"/>
        <end position="144"/>
    </location>
</feature>
<gene>
    <name evidence="4" type="ORF">NliqN6_0469</name>
</gene>
<evidence type="ECO:0000313" key="5">
    <source>
        <dbReference type="Proteomes" id="UP000620104"/>
    </source>
</evidence>
<evidence type="ECO:0000313" key="4">
    <source>
        <dbReference type="EMBL" id="GHJ84067.1"/>
    </source>
</evidence>
<dbReference type="OrthoDB" id="10637773at2759"/>
<proteinExistence type="predicted"/>
<feature type="compositionally biased region" description="Acidic residues" evidence="1">
    <location>
        <begin position="268"/>
        <end position="282"/>
    </location>
</feature>
<feature type="chain" id="PRO_5033993981" evidence="3">
    <location>
        <begin position="19"/>
        <end position="301"/>
    </location>
</feature>
<dbReference type="EMBL" id="BLZA01000005">
    <property type="protein sequence ID" value="GHJ84067.1"/>
    <property type="molecule type" value="Genomic_DNA"/>
</dbReference>
<organism evidence="4 5">
    <name type="scientific">Naganishia liquefaciens</name>
    <dbReference type="NCBI Taxonomy" id="104408"/>
    <lineage>
        <taxon>Eukaryota</taxon>
        <taxon>Fungi</taxon>
        <taxon>Dikarya</taxon>
        <taxon>Basidiomycota</taxon>
        <taxon>Agaricomycotina</taxon>
        <taxon>Tremellomycetes</taxon>
        <taxon>Filobasidiales</taxon>
        <taxon>Filobasidiaceae</taxon>
        <taxon>Naganishia</taxon>
    </lineage>
</organism>
<protein>
    <submittedName>
        <fullName evidence="4">Uncharacterized protein</fullName>
    </submittedName>
</protein>
<keyword evidence="2" id="KW-0812">Transmembrane</keyword>
<feature type="compositionally biased region" description="Basic residues" evidence="1">
    <location>
        <begin position="286"/>
        <end position="301"/>
    </location>
</feature>
<keyword evidence="2" id="KW-1133">Transmembrane helix</keyword>
<keyword evidence="3" id="KW-0732">Signal</keyword>
<feature type="compositionally biased region" description="Polar residues" evidence="1">
    <location>
        <begin position="65"/>
        <end position="82"/>
    </location>
</feature>
<comment type="caution">
    <text evidence="4">The sequence shown here is derived from an EMBL/GenBank/DDBJ whole genome shotgun (WGS) entry which is preliminary data.</text>
</comment>
<feature type="region of interest" description="Disordered" evidence="1">
    <location>
        <begin position="152"/>
        <end position="301"/>
    </location>
</feature>
<feature type="region of interest" description="Disordered" evidence="1">
    <location>
        <begin position="53"/>
        <end position="113"/>
    </location>
</feature>
<feature type="signal peptide" evidence="3">
    <location>
        <begin position="1"/>
        <end position="18"/>
    </location>
</feature>
<feature type="compositionally biased region" description="Polar residues" evidence="1">
    <location>
        <begin position="193"/>
        <end position="207"/>
    </location>
</feature>
<keyword evidence="5" id="KW-1185">Reference proteome</keyword>
<sequence length="301" mass="32377">MSILAIIITLSVSHSTWAIPLPAPQLDVSEASSPPLSFPSATSSTAATITTTAKQVSSIEDPERTSITNSQALKESTSSLTQPVGDGAFSDESSASSGEAAVSSSGGSDSSVSALNGMSTKQLAMYCGIGLAVFIALGAGWFFFQKYQKKKKGQSDDDNCDGDKSDLEDSEDSDEDSEDEKPVRTRKERCSASLPSRKTYSQPSYEQPKNMAGTGAHGNKYENALRHNTALDIYPMEPTLSNVKSPPTVATKRNSKEKPTKRASPLDVDSDDTSDDSDEETEEEKRRRKRRAAKRKAKRST</sequence>
<evidence type="ECO:0000256" key="2">
    <source>
        <dbReference type="SAM" id="Phobius"/>
    </source>
</evidence>
<name>A0A8H3TN24_9TREE</name>
<accession>A0A8H3TN24</accession>
<dbReference type="Proteomes" id="UP000620104">
    <property type="component" value="Unassembled WGS sequence"/>
</dbReference>
<evidence type="ECO:0000256" key="3">
    <source>
        <dbReference type="SAM" id="SignalP"/>
    </source>
</evidence>
<dbReference type="AlphaFoldDB" id="A0A8H3TN24"/>
<feature type="compositionally biased region" description="Basic and acidic residues" evidence="1">
    <location>
        <begin position="180"/>
        <end position="190"/>
    </location>
</feature>